<dbReference type="InterPro" id="IPR021401">
    <property type="entry name" value="DUF3040"/>
</dbReference>
<reference evidence="3" key="1">
    <citation type="journal article" date="2019" name="Int. J. Syst. Evol. Microbiol.">
        <title>The Global Catalogue of Microorganisms (GCM) 10K type strain sequencing project: providing services to taxonomists for standard genome sequencing and annotation.</title>
        <authorList>
            <consortium name="The Broad Institute Genomics Platform"/>
            <consortium name="The Broad Institute Genome Sequencing Center for Infectious Disease"/>
            <person name="Wu L."/>
            <person name="Ma J."/>
        </authorList>
    </citation>
    <scope>NUCLEOTIDE SEQUENCE [LARGE SCALE GENOMIC DNA]</scope>
    <source>
        <strain evidence="3">ICMP 6774ER</strain>
    </source>
</reference>
<feature type="transmembrane region" description="Helical" evidence="1">
    <location>
        <begin position="48"/>
        <end position="72"/>
    </location>
</feature>
<evidence type="ECO:0000313" key="2">
    <source>
        <dbReference type="EMBL" id="MFD1935617.1"/>
    </source>
</evidence>
<keyword evidence="3" id="KW-1185">Reference proteome</keyword>
<keyword evidence="1" id="KW-0812">Transmembrane</keyword>
<proteinExistence type="predicted"/>
<keyword evidence="1" id="KW-0472">Membrane</keyword>
<dbReference type="RefSeq" id="WP_379575737.1">
    <property type="nucleotide sequence ID" value="NZ_JBHUFV010000046.1"/>
</dbReference>
<gene>
    <name evidence="2" type="ORF">ACFSKW_29520</name>
</gene>
<dbReference type="Proteomes" id="UP001597368">
    <property type="component" value="Unassembled WGS sequence"/>
</dbReference>
<name>A0ABW4T2M0_9ACTN</name>
<comment type="caution">
    <text evidence="2">The sequence shown here is derived from an EMBL/GenBank/DDBJ whole genome shotgun (WGS) entry which is preliminary data.</text>
</comment>
<sequence>MELTRRERQMLVEIEKGLMRRDRALARRFGALGAVESRLGPQRFACQVSLLEIVVVLVVAVMAVILPVLVILGA</sequence>
<dbReference type="Pfam" id="PF11239">
    <property type="entry name" value="DUF3040"/>
    <property type="match status" value="1"/>
</dbReference>
<dbReference type="EMBL" id="JBHUFV010000046">
    <property type="protein sequence ID" value="MFD1935617.1"/>
    <property type="molecule type" value="Genomic_DNA"/>
</dbReference>
<protein>
    <submittedName>
        <fullName evidence="2">DUF3040 domain-containing protein</fullName>
    </submittedName>
</protein>
<evidence type="ECO:0000256" key="1">
    <source>
        <dbReference type="SAM" id="Phobius"/>
    </source>
</evidence>
<accession>A0ABW4T2M0</accession>
<evidence type="ECO:0000313" key="3">
    <source>
        <dbReference type="Proteomes" id="UP001597368"/>
    </source>
</evidence>
<organism evidence="2 3">
    <name type="scientific">Nonomuraea mangrovi</name>
    <dbReference type="NCBI Taxonomy" id="2316207"/>
    <lineage>
        <taxon>Bacteria</taxon>
        <taxon>Bacillati</taxon>
        <taxon>Actinomycetota</taxon>
        <taxon>Actinomycetes</taxon>
        <taxon>Streptosporangiales</taxon>
        <taxon>Streptosporangiaceae</taxon>
        <taxon>Nonomuraea</taxon>
    </lineage>
</organism>
<keyword evidence="1" id="KW-1133">Transmembrane helix</keyword>